<reference evidence="2 3" key="1">
    <citation type="journal article" date="2020" name="Mol. Biol. Evol.">
        <title>Interspecific Gene Flow and the Evolution of Specialization in Black and White Rhinoceros.</title>
        <authorList>
            <person name="Moodley Y."/>
            <person name="Westbury M.V."/>
            <person name="Russo I.M."/>
            <person name="Gopalakrishnan S."/>
            <person name="Rakotoarivelo A."/>
            <person name="Olsen R.A."/>
            <person name="Prost S."/>
            <person name="Tunstall T."/>
            <person name="Ryder O.A."/>
            <person name="Dalen L."/>
            <person name="Bruford M.W."/>
        </authorList>
    </citation>
    <scope>NUCLEOTIDE SEQUENCE [LARGE SCALE GENOMIC DNA]</scope>
    <source>
        <strain evidence="2">SBR-YM</strain>
        <tissue evidence="2">Skin</tissue>
    </source>
</reference>
<evidence type="ECO:0000256" key="1">
    <source>
        <dbReference type="SAM" id="MobiDB-lite"/>
    </source>
</evidence>
<feature type="region of interest" description="Disordered" evidence="1">
    <location>
        <begin position="1"/>
        <end position="31"/>
    </location>
</feature>
<evidence type="ECO:0000313" key="3">
    <source>
        <dbReference type="Proteomes" id="UP000551758"/>
    </source>
</evidence>
<organism evidence="2 3">
    <name type="scientific">Diceros bicornis minor</name>
    <name type="common">South-central black rhinoceros</name>
    <dbReference type="NCBI Taxonomy" id="77932"/>
    <lineage>
        <taxon>Eukaryota</taxon>
        <taxon>Metazoa</taxon>
        <taxon>Chordata</taxon>
        <taxon>Craniata</taxon>
        <taxon>Vertebrata</taxon>
        <taxon>Euteleostomi</taxon>
        <taxon>Mammalia</taxon>
        <taxon>Eutheria</taxon>
        <taxon>Laurasiatheria</taxon>
        <taxon>Perissodactyla</taxon>
        <taxon>Rhinocerotidae</taxon>
        <taxon>Diceros</taxon>
    </lineage>
</organism>
<evidence type="ECO:0000313" key="2">
    <source>
        <dbReference type="EMBL" id="KAF5924364.1"/>
    </source>
</evidence>
<feature type="compositionally biased region" description="Basic and acidic residues" evidence="1">
    <location>
        <begin position="1"/>
        <end position="18"/>
    </location>
</feature>
<protein>
    <submittedName>
        <fullName evidence="2">Uncharacterized protein</fullName>
    </submittedName>
</protein>
<proteinExistence type="predicted"/>
<comment type="caution">
    <text evidence="2">The sequence shown here is derived from an EMBL/GenBank/DDBJ whole genome shotgun (WGS) entry which is preliminary data.</text>
</comment>
<name>A0A7J7F9H9_DICBM</name>
<dbReference type="EMBL" id="JACDTQ010001023">
    <property type="protein sequence ID" value="KAF5924364.1"/>
    <property type="molecule type" value="Genomic_DNA"/>
</dbReference>
<sequence>MWERVEAGVTSKSKEKALPCEGSALPQEEEKMPKLQDHLQLSEFTGTCQLQTSMGMRMSEGDSVVLGAGDIQGCGCGLYPGGMGASGPLIEAPVPRILRGPSRIPRAKILLVGGSLSTSQCHNPWVFPLKQGICCPN</sequence>
<keyword evidence="3" id="KW-1185">Reference proteome</keyword>
<gene>
    <name evidence="2" type="ORF">HPG69_012618</name>
</gene>
<accession>A0A7J7F9H9</accession>
<dbReference type="AlphaFoldDB" id="A0A7J7F9H9"/>
<dbReference type="Proteomes" id="UP000551758">
    <property type="component" value="Unassembled WGS sequence"/>
</dbReference>